<evidence type="ECO:0000313" key="2">
    <source>
        <dbReference type="Proteomes" id="UP000198597"/>
    </source>
</evidence>
<dbReference type="SUPFAM" id="SSF103642">
    <property type="entry name" value="Sec-C motif"/>
    <property type="match status" value="1"/>
</dbReference>
<keyword evidence="2" id="KW-1185">Reference proteome</keyword>
<dbReference type="RefSeq" id="WP_089966550.1">
    <property type="nucleotide sequence ID" value="NZ_FNJM01000001.1"/>
</dbReference>
<reference evidence="1 2" key="1">
    <citation type="submission" date="2016-10" db="EMBL/GenBank/DDBJ databases">
        <authorList>
            <person name="de Groot N.N."/>
        </authorList>
    </citation>
    <scope>NUCLEOTIDE SEQUENCE [LARGE SCALE GENOMIC DNA]</scope>
    <source>
        <strain evidence="1 2">DSM 12272</strain>
    </source>
</reference>
<dbReference type="InterPro" id="IPR010602">
    <property type="entry name" value="DUF1186"/>
</dbReference>
<dbReference type="PANTHER" id="PTHR33747:SF1">
    <property type="entry name" value="ADENYLATE CYCLASE-ASSOCIATED CAP C-TERMINAL DOMAIN-CONTAINING PROTEIN"/>
    <property type="match status" value="1"/>
</dbReference>
<dbReference type="InterPro" id="IPR004027">
    <property type="entry name" value="SEC_C_motif"/>
</dbReference>
<proteinExistence type="predicted"/>
<evidence type="ECO:0000313" key="1">
    <source>
        <dbReference type="EMBL" id="SDO97130.1"/>
    </source>
</evidence>
<dbReference type="OrthoDB" id="18359at2"/>
<dbReference type="AlphaFoldDB" id="A0A1H0NXL5"/>
<gene>
    <name evidence="1" type="ORF">SAMN04488529_101988</name>
</gene>
<dbReference type="STRING" id="94869.SAMN04488529_101988"/>
<protein>
    <submittedName>
        <fullName evidence="1">SEC-C motif-containing protein</fullName>
    </submittedName>
</protein>
<accession>A0A1H0NXL5</accession>
<sequence>MNKTIEEIFNGIKHNEGRLPKEELEELIRREDETRIFLIDYMEDFKKDYKVALEDMSYFGHIYATYLLAQFKEKKFYDIYLDILELPDNEAMALYDDGIKEHGGKIIASVYNGDDTRLIEIIQSDNVSKEIKYAVKNAFEIIQRDNPRYIDNIFDEIVNWECFKGEEEREEKAELEKAEEASLNNLIASELKKGLNDFIMKNSVEIGRNDSCSCGSGKKYKKCCGK</sequence>
<dbReference type="Proteomes" id="UP000198597">
    <property type="component" value="Unassembled WGS sequence"/>
</dbReference>
<dbReference type="PANTHER" id="PTHR33747">
    <property type="entry name" value="UPF0225 PROTEIN SCO1677"/>
    <property type="match status" value="1"/>
</dbReference>
<name>A0A1H0NXL5_9CLOT</name>
<organism evidence="1 2">
    <name type="scientific">Clostridium gasigenes</name>
    <dbReference type="NCBI Taxonomy" id="94869"/>
    <lineage>
        <taxon>Bacteria</taxon>
        <taxon>Bacillati</taxon>
        <taxon>Bacillota</taxon>
        <taxon>Clostridia</taxon>
        <taxon>Eubacteriales</taxon>
        <taxon>Clostridiaceae</taxon>
        <taxon>Clostridium</taxon>
    </lineage>
</organism>
<dbReference type="EMBL" id="FNJM01000001">
    <property type="protein sequence ID" value="SDO97130.1"/>
    <property type="molecule type" value="Genomic_DNA"/>
</dbReference>
<dbReference type="Pfam" id="PF06685">
    <property type="entry name" value="DUF1186"/>
    <property type="match status" value="1"/>
</dbReference>
<dbReference type="Pfam" id="PF02810">
    <property type="entry name" value="SEC-C"/>
    <property type="match status" value="1"/>
</dbReference>
<dbReference type="Gene3D" id="3.10.450.50">
    <property type="match status" value="1"/>
</dbReference>